<dbReference type="EMBL" id="KT428292">
    <property type="protein sequence ID" value="ALH06852.1"/>
    <property type="molecule type" value="Genomic_DNA"/>
</dbReference>
<name>A0A0N9P6P5_9VIRU</name>
<gene>
    <name evidence="1" type="ORF">PMV_154</name>
</gene>
<evidence type="ECO:0000313" key="1">
    <source>
        <dbReference type="EMBL" id="ALH06852.1"/>
    </source>
</evidence>
<proteinExistence type="predicted"/>
<protein>
    <submittedName>
        <fullName evidence="1">Uncharacterized protein</fullName>
    </submittedName>
</protein>
<evidence type="ECO:0000313" key="2">
    <source>
        <dbReference type="Proteomes" id="UP000319438"/>
    </source>
</evidence>
<organism evidence="1 2">
    <name type="scientific">Port-miou virus</name>
    <dbReference type="NCBI Taxonomy" id="1733873"/>
    <lineage>
        <taxon>Viruses</taxon>
        <taxon>Varidnaviria</taxon>
        <taxon>Bamfordvirae</taxon>
        <taxon>Nucleocytoviricota</taxon>
        <taxon>Megaviricetes</taxon>
        <taxon>Pimascovirales</taxon>
        <taxon>Pimascovirales incertae sedis</taxon>
        <taxon>Marseilleviridae</taxon>
        <taxon>Losannavirus</taxon>
        <taxon>Losannavirus lausannense</taxon>
        <taxon>Lausannevirus</taxon>
    </lineage>
</organism>
<accession>A0A0N9P6P5</accession>
<reference evidence="1" key="1">
    <citation type="journal article" date="2015" name="Genome Announc.">
        <title>Complete Genome Sequence of a New Member of the Marseilleviridae Recovered from the Brackish Submarine Spring in the Cassis Port-Miou Calanque, France.</title>
        <authorList>
            <person name="Doutre G."/>
            <person name="Arfib B."/>
            <person name="Rochette P."/>
            <person name="Claverie J.M."/>
            <person name="Bonin P."/>
            <person name="Abergel C."/>
        </authorList>
    </citation>
    <scope>NUCLEOTIDE SEQUENCE [LARGE SCALE GENOMIC DNA]</scope>
    <source>
        <strain evidence="1">1</strain>
    </source>
</reference>
<dbReference type="Proteomes" id="UP000319438">
    <property type="component" value="Segment"/>
</dbReference>
<sequence>MSTNDPPRTDVYYRGLIPKSYSKYAKSNLWFKPLIFVAPCGCDIRDEHGKRVSVNLGFFSSFSCRAPFYNFLQKQDGSYHAFCRASRFSPEACKEGGFSPCCGIRPNMEGGCFECKLMTMI</sequence>